<dbReference type="PANTHER" id="PTHR10491:SF4">
    <property type="entry name" value="METHIONINE ADENOSYLTRANSFERASE 2 SUBUNIT BETA"/>
    <property type="match status" value="1"/>
</dbReference>
<comment type="similarity">
    <text evidence="1 2">Belongs to the dTDP-4-dehydrorhamnose reductase family.</text>
</comment>
<keyword evidence="2 4" id="KW-0560">Oxidoreductase</keyword>
<protein>
    <recommendedName>
        <fullName evidence="2">dTDP-4-dehydrorhamnose reductase</fullName>
        <ecNumber evidence="2">1.1.1.133</ecNumber>
    </recommendedName>
</protein>
<name>A0A6J4H9S5_9ACTN</name>
<comment type="pathway">
    <text evidence="2">Carbohydrate biosynthesis; dTDP-L-rhamnose biosynthesis.</text>
</comment>
<comment type="function">
    <text evidence="2">Catalyzes the reduction of dTDP-6-deoxy-L-lyxo-4-hexulose to yield dTDP-L-rhamnose.</text>
</comment>
<reference evidence="4" key="1">
    <citation type="submission" date="2020-02" db="EMBL/GenBank/DDBJ databases">
        <authorList>
            <person name="Meier V. D."/>
        </authorList>
    </citation>
    <scope>NUCLEOTIDE SEQUENCE</scope>
    <source>
        <strain evidence="4">AVDCRST_MAG50</strain>
    </source>
</reference>
<dbReference type="InterPro" id="IPR036291">
    <property type="entry name" value="NAD(P)-bd_dom_sf"/>
</dbReference>
<dbReference type="InterPro" id="IPR005913">
    <property type="entry name" value="dTDP_dehydrorham_reduct"/>
</dbReference>
<evidence type="ECO:0000256" key="1">
    <source>
        <dbReference type="ARBA" id="ARBA00010944"/>
    </source>
</evidence>
<dbReference type="PANTHER" id="PTHR10491">
    <property type="entry name" value="DTDP-4-DEHYDRORHAMNOSE REDUCTASE"/>
    <property type="match status" value="1"/>
</dbReference>
<dbReference type="AlphaFoldDB" id="A0A6J4H9S5"/>
<keyword evidence="2" id="KW-0521">NADP</keyword>
<dbReference type="GO" id="GO:0019305">
    <property type="term" value="P:dTDP-rhamnose biosynthetic process"/>
    <property type="evidence" value="ECO:0007669"/>
    <property type="project" value="UniProtKB-UniPathway"/>
</dbReference>
<organism evidence="4">
    <name type="scientific">uncultured Acidimicrobiales bacterium</name>
    <dbReference type="NCBI Taxonomy" id="310071"/>
    <lineage>
        <taxon>Bacteria</taxon>
        <taxon>Bacillati</taxon>
        <taxon>Actinomycetota</taxon>
        <taxon>Acidimicrobiia</taxon>
        <taxon>Acidimicrobiales</taxon>
        <taxon>environmental samples</taxon>
    </lineage>
</organism>
<proteinExistence type="inferred from homology"/>
<dbReference type="EC" id="1.1.1.133" evidence="2"/>
<dbReference type="Pfam" id="PF04321">
    <property type="entry name" value="RmlD_sub_bind"/>
    <property type="match status" value="1"/>
</dbReference>
<gene>
    <name evidence="4" type="ORF">AVDCRST_MAG50-480</name>
</gene>
<accession>A0A6J4H9S5</accession>
<sequence length="275" mass="29409">MLAAPSGTECTGLTRSDLDITDGSAVDAAIARLRPDVVFNGAAYNLVDRAEAEGARDALEINALGVACLSRACREADTPLVHFSTDFVFDGDKRTPYREDDVARPLSVYGASKLAGENIALAASPRNFAIRVCRLFGPSSADAAGSSKKPSGNFPLLMLRLGRERDSVRVVNDQVGTPSYTPDLAPAIWKLLERGDGGLFHLSNAEEVTFADYARAVFRLADVRCEVIGVSSKEYGAAAPRPMYSTLSNEKAHGAGVAPLRHWHDALAEFIAQLV</sequence>
<dbReference type="InterPro" id="IPR029903">
    <property type="entry name" value="RmlD-like-bd"/>
</dbReference>
<dbReference type="SUPFAM" id="SSF51735">
    <property type="entry name" value="NAD(P)-binding Rossmann-fold domains"/>
    <property type="match status" value="1"/>
</dbReference>
<evidence type="ECO:0000259" key="3">
    <source>
        <dbReference type="Pfam" id="PF04321"/>
    </source>
</evidence>
<dbReference type="GO" id="GO:0008831">
    <property type="term" value="F:dTDP-4-dehydrorhamnose reductase activity"/>
    <property type="evidence" value="ECO:0007669"/>
    <property type="project" value="UniProtKB-EC"/>
</dbReference>
<evidence type="ECO:0000256" key="2">
    <source>
        <dbReference type="RuleBase" id="RU364082"/>
    </source>
</evidence>
<dbReference type="Gene3D" id="3.90.25.10">
    <property type="entry name" value="UDP-galactose 4-epimerase, domain 1"/>
    <property type="match status" value="1"/>
</dbReference>
<feature type="domain" description="RmlD-like substrate binding" evidence="3">
    <location>
        <begin position="3"/>
        <end position="274"/>
    </location>
</feature>
<dbReference type="NCBIfam" id="TIGR01214">
    <property type="entry name" value="rmlD"/>
    <property type="match status" value="1"/>
</dbReference>
<dbReference type="EMBL" id="CADCTF010000021">
    <property type="protein sequence ID" value="CAA9218195.1"/>
    <property type="molecule type" value="Genomic_DNA"/>
</dbReference>
<dbReference type="Gene3D" id="3.40.50.720">
    <property type="entry name" value="NAD(P)-binding Rossmann-like Domain"/>
    <property type="match status" value="1"/>
</dbReference>
<dbReference type="CDD" id="cd05254">
    <property type="entry name" value="dTDP_HR_like_SDR_e"/>
    <property type="match status" value="1"/>
</dbReference>
<dbReference type="UniPathway" id="UPA00124"/>
<evidence type="ECO:0000313" key="4">
    <source>
        <dbReference type="EMBL" id="CAA9218195.1"/>
    </source>
</evidence>